<dbReference type="EMBL" id="JAIGNQ010000003">
    <property type="protein sequence ID" value="MBX7489144.1"/>
    <property type="molecule type" value="Genomic_DNA"/>
</dbReference>
<dbReference type="Proteomes" id="UP000776651">
    <property type="component" value="Unassembled WGS sequence"/>
</dbReference>
<feature type="transmembrane region" description="Helical" evidence="1">
    <location>
        <begin position="297"/>
        <end position="316"/>
    </location>
</feature>
<proteinExistence type="predicted"/>
<keyword evidence="3" id="KW-1185">Reference proteome</keyword>
<name>A0ABS7JJ01_9SPHN</name>
<reference evidence="2 3" key="1">
    <citation type="submission" date="2021-08" db="EMBL/GenBank/DDBJ databases">
        <title>Comparative Genomics Analysis of the Genus Qipengyuania Reveals Extensive Genetic Diversity and Metabolic Versatility, Including the Description of Fifteen Novel Species.</title>
        <authorList>
            <person name="Liu Y."/>
        </authorList>
    </citation>
    <scope>NUCLEOTIDE SEQUENCE [LARGE SCALE GENOMIC DNA]</scope>
    <source>
        <strain evidence="2 3">GH25</strain>
    </source>
</reference>
<evidence type="ECO:0008006" key="4">
    <source>
        <dbReference type="Google" id="ProtNLM"/>
    </source>
</evidence>
<gene>
    <name evidence="2" type="ORF">K3177_11520</name>
</gene>
<feature type="transmembrane region" description="Helical" evidence="1">
    <location>
        <begin position="360"/>
        <end position="387"/>
    </location>
</feature>
<keyword evidence="1" id="KW-1133">Transmembrane helix</keyword>
<feature type="transmembrane region" description="Helical" evidence="1">
    <location>
        <begin position="322"/>
        <end position="339"/>
    </location>
</feature>
<dbReference type="RefSeq" id="WP_221598364.1">
    <property type="nucleotide sequence ID" value="NZ_JAIGNQ010000003.1"/>
</dbReference>
<accession>A0ABS7JJ01</accession>
<keyword evidence="1" id="KW-0472">Membrane</keyword>
<sequence>MLRIALLSVLDGQSDPRKVPAPFRRLAGARLVERQLDIALAAGCESIACLVNVVGREVMDLQHRAEAAGARFIAIREPRKLSGLVTASDELLVIAPGILPDDEVILRHLAKPFILAFPEDPAINRGYERIDAHFAWAGALLTKGNAVETLAQLPGDIDAPSALLRIALQSGMRTVPLETRLLEEHIWLRDPSPEELAFREKSWVSGHADVAAFTAPGLAIAERMGVRLAQDTIGGRLPRILALSAALSGLLALSSAIGGWLLPAFGLAILAALLFAMEEVVRRVSNAGQVKPRVPPLIQAITILFDPLLVILIALASPEDTGWLRLFVPAILFGLLHLGDRISVPRWRRSYADRVLLTVMLLPAVILGVTQPVVAVLSLAILVTLFLTSGPRD</sequence>
<feature type="transmembrane region" description="Helical" evidence="1">
    <location>
        <begin position="260"/>
        <end position="277"/>
    </location>
</feature>
<keyword evidence="1" id="KW-0812">Transmembrane</keyword>
<protein>
    <recommendedName>
        <fullName evidence="4">CHASE2 domain-containing protein</fullName>
    </recommendedName>
</protein>
<dbReference type="InterPro" id="IPR029044">
    <property type="entry name" value="Nucleotide-diphossugar_trans"/>
</dbReference>
<evidence type="ECO:0000313" key="2">
    <source>
        <dbReference type="EMBL" id="MBX7489144.1"/>
    </source>
</evidence>
<organism evidence="2 3">
    <name type="scientific">Qipengyuania pacifica</name>
    <dbReference type="NCBI Taxonomy" id="2860199"/>
    <lineage>
        <taxon>Bacteria</taxon>
        <taxon>Pseudomonadati</taxon>
        <taxon>Pseudomonadota</taxon>
        <taxon>Alphaproteobacteria</taxon>
        <taxon>Sphingomonadales</taxon>
        <taxon>Erythrobacteraceae</taxon>
        <taxon>Qipengyuania</taxon>
    </lineage>
</organism>
<evidence type="ECO:0000313" key="3">
    <source>
        <dbReference type="Proteomes" id="UP000776651"/>
    </source>
</evidence>
<comment type="caution">
    <text evidence="2">The sequence shown here is derived from an EMBL/GenBank/DDBJ whole genome shotgun (WGS) entry which is preliminary data.</text>
</comment>
<evidence type="ECO:0000256" key="1">
    <source>
        <dbReference type="SAM" id="Phobius"/>
    </source>
</evidence>
<dbReference type="SUPFAM" id="SSF53448">
    <property type="entry name" value="Nucleotide-diphospho-sugar transferases"/>
    <property type="match status" value="1"/>
</dbReference>